<dbReference type="RefSeq" id="WP_180676969.1">
    <property type="nucleotide sequence ID" value="NZ_JACCKA010000017.1"/>
</dbReference>
<comment type="caution">
    <text evidence="2">The sequence shown here is derived from an EMBL/GenBank/DDBJ whole genome shotgun (WGS) entry which is preliminary data.</text>
</comment>
<dbReference type="InterPro" id="IPR045584">
    <property type="entry name" value="Pilin-like"/>
</dbReference>
<keyword evidence="1" id="KW-0488">Methylation</keyword>
<evidence type="ECO:0000256" key="1">
    <source>
        <dbReference type="ARBA" id="ARBA00022481"/>
    </source>
</evidence>
<sequence>MRRQRHRGFSFIELMAALAIMAILLLIAVPSARVAVQRHKEVELRSALAEIRRAIDRYKLAAEQGRILVESGGTGYPPDLRTLVDGVEDAGSPSRTMIYFLRRVPPDPFNQRSYAAPEESWGLRSYDTPPDRPAAGEDVFDVYSTSTGIGLNGVAYRDW</sequence>
<evidence type="ECO:0000313" key="2">
    <source>
        <dbReference type="EMBL" id="NZA25163.1"/>
    </source>
</evidence>
<protein>
    <submittedName>
        <fullName evidence="2">Type II secretion system protein</fullName>
    </submittedName>
</protein>
<proteinExistence type="predicted"/>
<dbReference type="EMBL" id="JACCKA010000017">
    <property type="protein sequence ID" value="NZA25163.1"/>
    <property type="molecule type" value="Genomic_DNA"/>
</dbReference>
<dbReference type="GO" id="GO:0015628">
    <property type="term" value="P:protein secretion by the type II secretion system"/>
    <property type="evidence" value="ECO:0007669"/>
    <property type="project" value="InterPro"/>
</dbReference>
<dbReference type="PRINTS" id="PR00813">
    <property type="entry name" value="BCTERIALGSPG"/>
</dbReference>
<evidence type="ECO:0000313" key="3">
    <source>
        <dbReference type="Proteomes" id="UP000578091"/>
    </source>
</evidence>
<organism evidence="2 3">
    <name type="scientific">Luteimonas salinisoli</name>
    <dbReference type="NCBI Taxonomy" id="2752307"/>
    <lineage>
        <taxon>Bacteria</taxon>
        <taxon>Pseudomonadati</taxon>
        <taxon>Pseudomonadota</taxon>
        <taxon>Gammaproteobacteria</taxon>
        <taxon>Lysobacterales</taxon>
        <taxon>Lysobacteraceae</taxon>
        <taxon>Luteimonas</taxon>
    </lineage>
</organism>
<gene>
    <name evidence="2" type="ORF">H0E84_02100</name>
</gene>
<dbReference type="Proteomes" id="UP000578091">
    <property type="component" value="Unassembled WGS sequence"/>
</dbReference>
<keyword evidence="3" id="KW-1185">Reference proteome</keyword>
<dbReference type="AlphaFoldDB" id="A0A853J7T5"/>
<reference evidence="2 3" key="1">
    <citation type="submission" date="2020-07" db="EMBL/GenBank/DDBJ databases">
        <title>Luteimonas sp. SJ-92.</title>
        <authorList>
            <person name="Huang X.-X."/>
            <person name="Xu L."/>
            <person name="Sun J.-Q."/>
        </authorList>
    </citation>
    <scope>NUCLEOTIDE SEQUENCE [LARGE SCALE GENOMIC DNA]</scope>
    <source>
        <strain evidence="2 3">SJ-92</strain>
    </source>
</reference>
<dbReference type="InterPro" id="IPR012902">
    <property type="entry name" value="N_methyl_site"/>
</dbReference>
<dbReference type="NCBIfam" id="TIGR02532">
    <property type="entry name" value="IV_pilin_GFxxxE"/>
    <property type="match status" value="1"/>
</dbReference>
<accession>A0A853J7T5</accession>
<dbReference type="SUPFAM" id="SSF54523">
    <property type="entry name" value="Pili subunits"/>
    <property type="match status" value="1"/>
</dbReference>
<dbReference type="Gene3D" id="3.30.700.10">
    <property type="entry name" value="Glycoprotein, Type 4 Pilin"/>
    <property type="match status" value="1"/>
</dbReference>
<name>A0A853J7T5_9GAMM</name>
<dbReference type="GO" id="GO:0015627">
    <property type="term" value="C:type II protein secretion system complex"/>
    <property type="evidence" value="ECO:0007669"/>
    <property type="project" value="InterPro"/>
</dbReference>
<dbReference type="Pfam" id="PF07963">
    <property type="entry name" value="N_methyl"/>
    <property type="match status" value="1"/>
</dbReference>
<dbReference type="InterPro" id="IPR000983">
    <property type="entry name" value="Bac_GSPG_pilin"/>
</dbReference>